<feature type="compositionally biased region" description="Polar residues" evidence="1">
    <location>
        <begin position="72"/>
        <end position="103"/>
    </location>
</feature>
<evidence type="ECO:0000313" key="2">
    <source>
        <dbReference type="EMBL" id="KAF0920732.1"/>
    </source>
</evidence>
<gene>
    <name evidence="2" type="ORF">E2562_036816</name>
</gene>
<evidence type="ECO:0000313" key="3">
    <source>
        <dbReference type="Proteomes" id="UP000479710"/>
    </source>
</evidence>
<organism evidence="2 3">
    <name type="scientific">Oryza meyeriana var. granulata</name>
    <dbReference type="NCBI Taxonomy" id="110450"/>
    <lineage>
        <taxon>Eukaryota</taxon>
        <taxon>Viridiplantae</taxon>
        <taxon>Streptophyta</taxon>
        <taxon>Embryophyta</taxon>
        <taxon>Tracheophyta</taxon>
        <taxon>Spermatophyta</taxon>
        <taxon>Magnoliopsida</taxon>
        <taxon>Liliopsida</taxon>
        <taxon>Poales</taxon>
        <taxon>Poaceae</taxon>
        <taxon>BOP clade</taxon>
        <taxon>Oryzoideae</taxon>
        <taxon>Oryzeae</taxon>
        <taxon>Oryzinae</taxon>
        <taxon>Oryza</taxon>
        <taxon>Oryza meyeriana</taxon>
    </lineage>
</organism>
<name>A0A6G1E8E0_9ORYZ</name>
<dbReference type="Proteomes" id="UP000479710">
    <property type="component" value="Unassembled WGS sequence"/>
</dbReference>
<feature type="region of interest" description="Disordered" evidence="1">
    <location>
        <begin position="72"/>
        <end position="109"/>
    </location>
</feature>
<dbReference type="EMBL" id="SPHZ02000005">
    <property type="protein sequence ID" value="KAF0920732.1"/>
    <property type="molecule type" value="Genomic_DNA"/>
</dbReference>
<sequence length="109" mass="11540">MTRRRPTSGRTDARALPGTSHGDLVAECNNIAISGTMVTIFCFLLASSSSLPYYIVPCIPARSVQWCGGNEAGNSQSTPSGMRWGRSTTGVEPSPQLVPTAQPLQAGMR</sequence>
<proteinExistence type="predicted"/>
<feature type="region of interest" description="Disordered" evidence="1">
    <location>
        <begin position="1"/>
        <end position="21"/>
    </location>
</feature>
<evidence type="ECO:0000256" key="1">
    <source>
        <dbReference type="SAM" id="MobiDB-lite"/>
    </source>
</evidence>
<accession>A0A6G1E8E0</accession>
<reference evidence="2 3" key="1">
    <citation type="submission" date="2019-11" db="EMBL/GenBank/DDBJ databases">
        <title>Whole genome sequence of Oryza granulata.</title>
        <authorList>
            <person name="Li W."/>
        </authorList>
    </citation>
    <scope>NUCLEOTIDE SEQUENCE [LARGE SCALE GENOMIC DNA]</scope>
    <source>
        <strain evidence="3">cv. Menghai</strain>
        <tissue evidence="2">Leaf</tissue>
    </source>
</reference>
<keyword evidence="3" id="KW-1185">Reference proteome</keyword>
<comment type="caution">
    <text evidence="2">The sequence shown here is derived from an EMBL/GenBank/DDBJ whole genome shotgun (WGS) entry which is preliminary data.</text>
</comment>
<dbReference type="AlphaFoldDB" id="A0A6G1E8E0"/>
<protein>
    <submittedName>
        <fullName evidence="2">Uncharacterized protein</fullName>
    </submittedName>
</protein>